<comment type="subcellular location">
    <subcellularLocation>
        <location evidence="2">Mitochondrion</location>
    </subcellularLocation>
</comment>
<reference evidence="7" key="1">
    <citation type="journal article" date="2020" name="Stud. Mycol.">
        <title>101 Dothideomycetes genomes: a test case for predicting lifestyles and emergence of pathogens.</title>
        <authorList>
            <person name="Haridas S."/>
            <person name="Albert R."/>
            <person name="Binder M."/>
            <person name="Bloem J."/>
            <person name="Labutti K."/>
            <person name="Salamov A."/>
            <person name="Andreopoulos B."/>
            <person name="Baker S."/>
            <person name="Barry K."/>
            <person name="Bills G."/>
            <person name="Bluhm B."/>
            <person name="Cannon C."/>
            <person name="Castanera R."/>
            <person name="Culley D."/>
            <person name="Daum C."/>
            <person name="Ezra D."/>
            <person name="Gonzalez J."/>
            <person name="Henrissat B."/>
            <person name="Kuo A."/>
            <person name="Liang C."/>
            <person name="Lipzen A."/>
            <person name="Lutzoni F."/>
            <person name="Magnuson J."/>
            <person name="Mondo S."/>
            <person name="Nolan M."/>
            <person name="Ohm R."/>
            <person name="Pangilinan J."/>
            <person name="Park H.-J."/>
            <person name="Ramirez L."/>
            <person name="Alfaro M."/>
            <person name="Sun H."/>
            <person name="Tritt A."/>
            <person name="Yoshinaga Y."/>
            <person name="Zwiers L.-H."/>
            <person name="Turgeon B."/>
            <person name="Goodwin S."/>
            <person name="Spatafora J."/>
            <person name="Crous P."/>
            <person name="Grigoriev I."/>
        </authorList>
    </citation>
    <scope>NUCLEOTIDE SEQUENCE</scope>
    <source>
        <strain evidence="7">CBS 260.36</strain>
    </source>
</reference>
<evidence type="ECO:0000313" key="7">
    <source>
        <dbReference type="EMBL" id="KAF2154182.1"/>
    </source>
</evidence>
<feature type="region of interest" description="Disordered" evidence="6">
    <location>
        <begin position="440"/>
        <end position="463"/>
    </location>
</feature>
<dbReference type="PANTHER" id="PTHR13475">
    <property type="entry name" value="NEUGRIN"/>
    <property type="match status" value="1"/>
</dbReference>
<evidence type="ECO:0000256" key="2">
    <source>
        <dbReference type="ARBA" id="ARBA00004173"/>
    </source>
</evidence>
<evidence type="ECO:0000256" key="5">
    <source>
        <dbReference type="ARBA" id="ARBA00022946"/>
    </source>
</evidence>
<dbReference type="GO" id="GO:0005739">
    <property type="term" value="C:mitochondrion"/>
    <property type="evidence" value="ECO:0007669"/>
    <property type="project" value="UniProtKB-SubCell"/>
</dbReference>
<keyword evidence="8" id="KW-1185">Reference proteome</keyword>
<dbReference type="EMBL" id="ML996084">
    <property type="protein sequence ID" value="KAF2154182.1"/>
    <property type="molecule type" value="Genomic_DNA"/>
</dbReference>
<dbReference type="InterPro" id="IPR010487">
    <property type="entry name" value="NGRN/Rrg9"/>
</dbReference>
<gene>
    <name evidence="7" type="ORF">K461DRAFT_123923</name>
</gene>
<dbReference type="GO" id="GO:0005634">
    <property type="term" value="C:nucleus"/>
    <property type="evidence" value="ECO:0007669"/>
    <property type="project" value="TreeGrafter"/>
</dbReference>
<feature type="compositionally biased region" description="Basic and acidic residues" evidence="6">
    <location>
        <begin position="397"/>
        <end position="415"/>
    </location>
</feature>
<proteinExistence type="inferred from homology"/>
<organism evidence="7 8">
    <name type="scientific">Myriangium duriaei CBS 260.36</name>
    <dbReference type="NCBI Taxonomy" id="1168546"/>
    <lineage>
        <taxon>Eukaryota</taxon>
        <taxon>Fungi</taxon>
        <taxon>Dikarya</taxon>
        <taxon>Ascomycota</taxon>
        <taxon>Pezizomycotina</taxon>
        <taxon>Dothideomycetes</taxon>
        <taxon>Dothideomycetidae</taxon>
        <taxon>Myriangiales</taxon>
        <taxon>Myriangiaceae</taxon>
        <taxon>Myriangium</taxon>
    </lineage>
</organism>
<evidence type="ECO:0000256" key="3">
    <source>
        <dbReference type="ARBA" id="ARBA00010895"/>
    </source>
</evidence>
<evidence type="ECO:0000313" key="8">
    <source>
        <dbReference type="Proteomes" id="UP000799439"/>
    </source>
</evidence>
<evidence type="ECO:0000256" key="6">
    <source>
        <dbReference type="SAM" id="MobiDB-lite"/>
    </source>
</evidence>
<dbReference type="OrthoDB" id="5578174at2759"/>
<name>A0A9P4MID9_9PEZI</name>
<dbReference type="Pfam" id="PF06413">
    <property type="entry name" value="Neugrin"/>
    <property type="match status" value="1"/>
</dbReference>
<comment type="caution">
    <text evidence="7">The sequence shown here is derived from an EMBL/GenBank/DDBJ whole genome shotgun (WGS) entry which is preliminary data.</text>
</comment>
<dbReference type="AlphaFoldDB" id="A0A9P4MID9"/>
<evidence type="ECO:0000256" key="4">
    <source>
        <dbReference type="ARBA" id="ARBA00013566"/>
    </source>
</evidence>
<feature type="region of interest" description="Disordered" evidence="6">
    <location>
        <begin position="200"/>
        <end position="244"/>
    </location>
</feature>
<sequence length="463" mass="51948">MARLVCPTRTIDALVRQSISLIPERGCVVVRFPRTSFQRRSARHLTTGSPLCFRQSPALHIDGLAAVSSSPLDDAFIPFVHGPLTGHTPPLDNTALTGWPHSRRVPASDIGLFEPELEIHGTAFENIPTQEGADVLAETTSEFTGHGMEQNVRADWQADAAIDSVHLPSLHRPNASVNTLNDTFGELNLDIVLPERSRVDRRKDRKLRREKAKQEAKTAAELAAPTQVASQARKPVTDTPDAEEVSVRSILDEVRVAETARKDRQEAAKKRKLEAAQREMKIKMQQRKAAKEPWQVQKAAIKDKLGDQTWNPRKRISPDAIAGVRSLHASDPNVYSTQRLAEYFQISPDAVRRILKSKWQPREEEAVKRRERWERRGEKKWTELAAQGVRPPKKWRERGVGKSAEGEKPTWRKGEGSVGAGGGERWIEHRSPEELFARAAEAHAAQAPHRPRGPATRMSDRFL</sequence>
<keyword evidence="5" id="KW-0809">Transit peptide</keyword>
<evidence type="ECO:0000256" key="1">
    <source>
        <dbReference type="ARBA" id="ARBA00003548"/>
    </source>
</evidence>
<dbReference type="PANTHER" id="PTHR13475:SF3">
    <property type="entry name" value="NEUGRIN"/>
    <property type="match status" value="1"/>
</dbReference>
<comment type="function">
    <text evidence="1">Required for respiratory activity and maintenance and expression of the mitochondrial genome.</text>
</comment>
<dbReference type="Proteomes" id="UP000799439">
    <property type="component" value="Unassembled WGS sequence"/>
</dbReference>
<comment type="similarity">
    <text evidence="3">Belongs to the RRG9 family.</text>
</comment>
<feature type="region of interest" description="Disordered" evidence="6">
    <location>
        <begin position="383"/>
        <end position="425"/>
    </location>
</feature>
<protein>
    <recommendedName>
        <fullName evidence="4">Required for respiratory growth protein 9, mitochondrial</fullName>
    </recommendedName>
</protein>
<accession>A0A9P4MID9</accession>